<organism evidence="1 2">
    <name type="scientific">Massilia orientalis</name>
    <dbReference type="NCBI Taxonomy" id="3050128"/>
    <lineage>
        <taxon>Bacteria</taxon>
        <taxon>Pseudomonadati</taxon>
        <taxon>Pseudomonadota</taxon>
        <taxon>Betaproteobacteria</taxon>
        <taxon>Burkholderiales</taxon>
        <taxon>Oxalobacteraceae</taxon>
        <taxon>Telluria group</taxon>
        <taxon>Massilia</taxon>
    </lineage>
</organism>
<keyword evidence="2" id="KW-1185">Reference proteome</keyword>
<reference evidence="1" key="1">
    <citation type="submission" date="2024-11" db="EMBL/GenBank/DDBJ databases">
        <title>Description of Massilia orientalis sp. nov., isolated from rhizosphere soil of Ageratina adenophora.</title>
        <authorList>
            <person name="Wang Y."/>
        </authorList>
    </citation>
    <scope>NUCLEOTIDE SEQUENCE</scope>
    <source>
        <strain evidence="1">YIM B02787</strain>
    </source>
</reference>
<dbReference type="EMBL" id="JASNRB020000026">
    <property type="protein sequence ID" value="MFJ1471712.1"/>
    <property type="molecule type" value="Genomic_DNA"/>
</dbReference>
<gene>
    <name evidence="1" type="ORF">QPK29_028670</name>
</gene>
<proteinExistence type="predicted"/>
<accession>A0ACC7MI08</accession>
<name>A0ACC7MI08_9BURK</name>
<evidence type="ECO:0000313" key="2">
    <source>
        <dbReference type="Proteomes" id="UP001168096"/>
    </source>
</evidence>
<sequence>MSRPGTTRRLVGWSKPFLKAGESTIVEVKAELRTIADFSVAQKKWIVPKARYTIELAHDVATPVSKIDIEISRQEIFP</sequence>
<protein>
    <submittedName>
        <fullName evidence="1">Fibronectin type III-like domain-contianing protein</fullName>
    </submittedName>
</protein>
<comment type="caution">
    <text evidence="1">The sequence shown here is derived from an EMBL/GenBank/DDBJ whole genome shotgun (WGS) entry which is preliminary data.</text>
</comment>
<evidence type="ECO:0000313" key="1">
    <source>
        <dbReference type="EMBL" id="MFJ1471712.1"/>
    </source>
</evidence>
<dbReference type="Proteomes" id="UP001168096">
    <property type="component" value="Unassembled WGS sequence"/>
</dbReference>